<protein>
    <submittedName>
        <fullName evidence="1">Uncharacterized protein</fullName>
    </submittedName>
</protein>
<gene>
    <name evidence="1" type="ORF">Kpho02_73390</name>
</gene>
<comment type="caution">
    <text evidence="1">The sequence shown here is derived from an EMBL/GenBank/DDBJ whole genome shotgun (WGS) entry which is preliminary data.</text>
</comment>
<proteinExistence type="predicted"/>
<name>A0A9W6QII1_9ACTN</name>
<sequence>MHTGRGSFDDVPLSALFPQLSAADVGSLRRAVQRVGAAQPVLVAGGWDWFPEHAVVTGPRSRTSVILLLCVVQPSGVGDWWEFQLQVGWAEQGRHEVSASVNVGCCCETDHGTHDVDVLRFVVGDEVSLPRAFEACAERTGRWLADPRDADHWRARGGLPTRAG</sequence>
<organism evidence="1 2">
    <name type="scientific">Kitasatospora phosalacinea</name>
    <dbReference type="NCBI Taxonomy" id="2065"/>
    <lineage>
        <taxon>Bacteria</taxon>
        <taxon>Bacillati</taxon>
        <taxon>Actinomycetota</taxon>
        <taxon>Actinomycetes</taxon>
        <taxon>Kitasatosporales</taxon>
        <taxon>Streptomycetaceae</taxon>
        <taxon>Kitasatospora</taxon>
    </lineage>
</organism>
<dbReference type="EMBL" id="BSSA01000044">
    <property type="protein sequence ID" value="GLW75042.1"/>
    <property type="molecule type" value="Genomic_DNA"/>
</dbReference>
<reference evidence="1" key="1">
    <citation type="submission" date="2023-02" db="EMBL/GenBank/DDBJ databases">
        <title>Kitasatospora phosalacinea NBRC 14627.</title>
        <authorList>
            <person name="Ichikawa N."/>
            <person name="Sato H."/>
            <person name="Tonouchi N."/>
        </authorList>
    </citation>
    <scope>NUCLEOTIDE SEQUENCE</scope>
    <source>
        <strain evidence="1">NBRC 14627</strain>
    </source>
</reference>
<dbReference type="Proteomes" id="UP001165041">
    <property type="component" value="Unassembled WGS sequence"/>
</dbReference>
<dbReference type="RefSeq" id="WP_285740598.1">
    <property type="nucleotide sequence ID" value="NZ_BSSA01000044.1"/>
</dbReference>
<dbReference type="AlphaFoldDB" id="A0A9W6QII1"/>
<evidence type="ECO:0000313" key="2">
    <source>
        <dbReference type="Proteomes" id="UP001165041"/>
    </source>
</evidence>
<evidence type="ECO:0000313" key="1">
    <source>
        <dbReference type="EMBL" id="GLW75042.1"/>
    </source>
</evidence>
<accession>A0A9W6QII1</accession>